<gene>
    <name evidence="1" type="ORF">E2C01_023569</name>
</gene>
<keyword evidence="2" id="KW-1185">Reference proteome</keyword>
<sequence>MWTVAGTTGIDTVAPA</sequence>
<name>A0A5B7EAC1_PORTR</name>
<organism evidence="1 2">
    <name type="scientific">Portunus trituberculatus</name>
    <name type="common">Swimming crab</name>
    <name type="synonym">Neptunus trituberculatus</name>
    <dbReference type="NCBI Taxonomy" id="210409"/>
    <lineage>
        <taxon>Eukaryota</taxon>
        <taxon>Metazoa</taxon>
        <taxon>Ecdysozoa</taxon>
        <taxon>Arthropoda</taxon>
        <taxon>Crustacea</taxon>
        <taxon>Multicrustacea</taxon>
        <taxon>Malacostraca</taxon>
        <taxon>Eumalacostraca</taxon>
        <taxon>Eucarida</taxon>
        <taxon>Decapoda</taxon>
        <taxon>Pleocyemata</taxon>
        <taxon>Brachyura</taxon>
        <taxon>Eubrachyura</taxon>
        <taxon>Portunoidea</taxon>
        <taxon>Portunidae</taxon>
        <taxon>Portuninae</taxon>
        <taxon>Portunus</taxon>
    </lineage>
</organism>
<evidence type="ECO:0000313" key="2">
    <source>
        <dbReference type="Proteomes" id="UP000324222"/>
    </source>
</evidence>
<accession>A0A5B7EAC1</accession>
<protein>
    <submittedName>
        <fullName evidence="1">Uncharacterized protein</fullName>
    </submittedName>
</protein>
<evidence type="ECO:0000313" key="1">
    <source>
        <dbReference type="EMBL" id="MPC30307.1"/>
    </source>
</evidence>
<dbReference type="AlphaFoldDB" id="A0A5B7EAC1"/>
<dbReference type="Proteomes" id="UP000324222">
    <property type="component" value="Unassembled WGS sequence"/>
</dbReference>
<proteinExistence type="predicted"/>
<comment type="caution">
    <text evidence="1">The sequence shown here is derived from an EMBL/GenBank/DDBJ whole genome shotgun (WGS) entry which is preliminary data.</text>
</comment>
<dbReference type="EMBL" id="VSRR010002229">
    <property type="protein sequence ID" value="MPC30307.1"/>
    <property type="molecule type" value="Genomic_DNA"/>
</dbReference>
<reference evidence="1 2" key="1">
    <citation type="submission" date="2019-05" db="EMBL/GenBank/DDBJ databases">
        <title>Another draft genome of Portunus trituberculatus and its Hox gene families provides insights of decapod evolution.</title>
        <authorList>
            <person name="Jeong J.-H."/>
            <person name="Song I."/>
            <person name="Kim S."/>
            <person name="Choi T."/>
            <person name="Kim D."/>
            <person name="Ryu S."/>
            <person name="Kim W."/>
        </authorList>
    </citation>
    <scope>NUCLEOTIDE SEQUENCE [LARGE SCALE GENOMIC DNA]</scope>
    <source>
        <tissue evidence="1">Muscle</tissue>
    </source>
</reference>